<gene>
    <name evidence="1" type="ORF">DPEC_G00331550</name>
</gene>
<name>A0ACC2F5T7_DALPE</name>
<evidence type="ECO:0000313" key="1">
    <source>
        <dbReference type="EMBL" id="KAJ7986742.1"/>
    </source>
</evidence>
<protein>
    <submittedName>
        <fullName evidence="1">Uncharacterized protein</fullName>
    </submittedName>
</protein>
<organism evidence="1 2">
    <name type="scientific">Dallia pectoralis</name>
    <name type="common">Alaska blackfish</name>
    <dbReference type="NCBI Taxonomy" id="75939"/>
    <lineage>
        <taxon>Eukaryota</taxon>
        <taxon>Metazoa</taxon>
        <taxon>Chordata</taxon>
        <taxon>Craniata</taxon>
        <taxon>Vertebrata</taxon>
        <taxon>Euteleostomi</taxon>
        <taxon>Actinopterygii</taxon>
        <taxon>Neopterygii</taxon>
        <taxon>Teleostei</taxon>
        <taxon>Protacanthopterygii</taxon>
        <taxon>Esociformes</taxon>
        <taxon>Umbridae</taxon>
        <taxon>Dallia</taxon>
    </lineage>
</organism>
<dbReference type="Proteomes" id="UP001157502">
    <property type="component" value="Chromosome 33"/>
</dbReference>
<sequence>MPPGKEEAPALAGVDWASEGETELEVDRASAQKIPDGQVVSSTKIPDWRGNEFLHWMNLDVQGFGCPAVKDSRIRRHHKLCDLLAEEAESVGWHVTKEMVCRTPSGAQRRPDLVFVRGGEALVVDVTVQFEMAQETLQLAAARKWQGKDQCCHM</sequence>
<reference evidence="1" key="1">
    <citation type="submission" date="2021-05" db="EMBL/GenBank/DDBJ databases">
        <authorList>
            <person name="Pan Q."/>
            <person name="Jouanno E."/>
            <person name="Zahm M."/>
            <person name="Klopp C."/>
            <person name="Cabau C."/>
            <person name="Louis A."/>
            <person name="Berthelot C."/>
            <person name="Parey E."/>
            <person name="Roest Crollius H."/>
            <person name="Montfort J."/>
            <person name="Robinson-Rechavi M."/>
            <person name="Bouchez O."/>
            <person name="Lampietro C."/>
            <person name="Lopez Roques C."/>
            <person name="Donnadieu C."/>
            <person name="Postlethwait J."/>
            <person name="Bobe J."/>
            <person name="Dillon D."/>
            <person name="Chandos A."/>
            <person name="von Hippel F."/>
            <person name="Guiguen Y."/>
        </authorList>
    </citation>
    <scope>NUCLEOTIDE SEQUENCE</scope>
    <source>
        <strain evidence="1">YG-Jan2019</strain>
    </source>
</reference>
<evidence type="ECO:0000313" key="2">
    <source>
        <dbReference type="Proteomes" id="UP001157502"/>
    </source>
</evidence>
<keyword evidence="2" id="KW-1185">Reference proteome</keyword>
<comment type="caution">
    <text evidence="1">The sequence shown here is derived from an EMBL/GenBank/DDBJ whole genome shotgun (WGS) entry which is preliminary data.</text>
</comment>
<accession>A0ACC2F5T7</accession>
<dbReference type="EMBL" id="CM055760">
    <property type="protein sequence ID" value="KAJ7986742.1"/>
    <property type="molecule type" value="Genomic_DNA"/>
</dbReference>
<proteinExistence type="predicted"/>